<keyword evidence="6" id="KW-1185">Reference proteome</keyword>
<feature type="domain" description="PH" evidence="3">
    <location>
        <begin position="431"/>
        <end position="530"/>
    </location>
</feature>
<feature type="region of interest" description="Disordered" evidence="2">
    <location>
        <begin position="1364"/>
        <end position="1388"/>
    </location>
</feature>
<dbReference type="PROSITE" id="PS50018">
    <property type="entry name" value="RAS_GTPASE_ACTIV_2"/>
    <property type="match status" value="1"/>
</dbReference>
<feature type="region of interest" description="Disordered" evidence="2">
    <location>
        <begin position="355"/>
        <end position="416"/>
    </location>
</feature>
<protein>
    <submittedName>
        <fullName evidence="5">Neurofibromin</fullName>
    </submittedName>
</protein>
<feature type="region of interest" description="Disordered" evidence="2">
    <location>
        <begin position="1753"/>
        <end position="1777"/>
    </location>
</feature>
<dbReference type="Pfam" id="PF00169">
    <property type="entry name" value="PH"/>
    <property type="match status" value="2"/>
</dbReference>
<feature type="domain" description="PH" evidence="3">
    <location>
        <begin position="70"/>
        <end position="172"/>
    </location>
</feature>
<dbReference type="InterPro" id="IPR008936">
    <property type="entry name" value="Rho_GTPase_activation_prot"/>
</dbReference>
<accession>A0ABQ8Z9Q0</accession>
<feature type="compositionally biased region" description="Low complexity" evidence="2">
    <location>
        <begin position="1000"/>
        <end position="1009"/>
    </location>
</feature>
<feature type="compositionally biased region" description="Low complexity" evidence="2">
    <location>
        <begin position="1046"/>
        <end position="1063"/>
    </location>
</feature>
<name>A0ABQ8Z9Q0_9EUKA</name>
<dbReference type="Gene3D" id="1.10.506.10">
    <property type="entry name" value="GTPase Activation - p120gap, domain 1"/>
    <property type="match status" value="1"/>
</dbReference>
<dbReference type="SUPFAM" id="SSF50044">
    <property type="entry name" value="SH3-domain"/>
    <property type="match status" value="1"/>
</dbReference>
<organism evidence="5 6">
    <name type="scientific">Anaeramoeba flamelloides</name>
    <dbReference type="NCBI Taxonomy" id="1746091"/>
    <lineage>
        <taxon>Eukaryota</taxon>
        <taxon>Metamonada</taxon>
        <taxon>Anaeramoebidae</taxon>
        <taxon>Anaeramoeba</taxon>
    </lineage>
</organism>
<evidence type="ECO:0000259" key="3">
    <source>
        <dbReference type="PROSITE" id="PS50003"/>
    </source>
</evidence>
<dbReference type="InterPro" id="IPR001849">
    <property type="entry name" value="PH_domain"/>
</dbReference>
<reference evidence="5" key="1">
    <citation type="submission" date="2022-08" db="EMBL/GenBank/DDBJ databases">
        <title>Novel sulfate-reducing endosymbionts in the free-living metamonad Anaeramoeba.</title>
        <authorList>
            <person name="Jerlstrom-Hultqvist J."/>
            <person name="Cepicka I."/>
            <person name="Gallot-Lavallee L."/>
            <person name="Salas-Leiva D."/>
            <person name="Curtis B.A."/>
            <person name="Zahonova K."/>
            <person name="Pipaliya S."/>
            <person name="Dacks J."/>
            <person name="Roger A.J."/>
        </authorList>
    </citation>
    <scope>NUCLEOTIDE SEQUENCE</scope>
    <source>
        <strain evidence="5">Schooner1</strain>
    </source>
</reference>
<evidence type="ECO:0000256" key="2">
    <source>
        <dbReference type="SAM" id="MobiDB-lite"/>
    </source>
</evidence>
<dbReference type="InterPro" id="IPR039360">
    <property type="entry name" value="Ras_GTPase"/>
</dbReference>
<dbReference type="Proteomes" id="UP001150062">
    <property type="component" value="Unassembled WGS sequence"/>
</dbReference>
<dbReference type="SUPFAM" id="SSF50729">
    <property type="entry name" value="PH domain-like"/>
    <property type="match status" value="5"/>
</dbReference>
<feature type="region of interest" description="Disordered" evidence="2">
    <location>
        <begin position="1866"/>
        <end position="1929"/>
    </location>
</feature>
<comment type="caution">
    <text evidence="5">The sequence shown here is derived from an EMBL/GenBank/DDBJ whole genome shotgun (WGS) entry which is preliminary data.</text>
</comment>
<feature type="region of interest" description="Disordered" evidence="2">
    <location>
        <begin position="2146"/>
        <end position="2194"/>
    </location>
</feature>
<dbReference type="InterPro" id="IPR011993">
    <property type="entry name" value="PH-like_dom_sf"/>
</dbReference>
<feature type="region of interest" description="Disordered" evidence="2">
    <location>
        <begin position="1000"/>
        <end position="1071"/>
    </location>
</feature>
<sequence length="2728" mass="322794">MFKKTSFVNREQIQKKFISLYNKVNKKKELLTKGNYGRHIETITPTYDPPQLFTLKKFFLTSPRKLPLFPFYKSSVLTKLGRTNGKWRKRYFVLNGQHLHYFAGDPFSVETSKISQIDLSVVYAAESVPNDLYSRKYCFRLFIPSQQRYFLLQASCEEEKDDWVSILSLFISISKLVARPTRKSDSIIFQHLIYWLDSAERNLETHINELRTILRENLELKLLPANFINEQIQRCESMKKDVSKWNELFILKKFLISFKPIRKYKRFVLANKTNKLTEKENKNGNWLQFEKWDVIIILDESSDFQWIGLLGEQIGYVNPEFCSIIQTKKCKKKLLKKLTDKFLYDSKDVKKTNNTNTNNTTLTTNSNIMTTSSSTTSLNNTDNTSNTNVINKNTTTMSATGNTMTTTTSTNNINDKKKKPNGFGEYYKYLNLCKFGNLIRYDETKSFRKNNKNGYFGIYDYKLYCFSSKENTETNEIINLKEILSLKNVSSITNQKWIFEIITKNNSIIFKCNDKENYEEWYDFFGNLLTINLYSEPIARQMISFQKKEVPKLIIFLGNLIKKERQKYQLNKKKFDENLNIIQLNIKLENKFKSDPKKNHYKHCLRDLLEINTLQNLFLIKELTNIHEIIFSILGRLYYPTIKKTKYLAYSLTEFEKIKNINKENIKNFSLNSQHFFPIINNSLGTNKLKLNLGDGVYEINREGKDIEIINLAPQFSVFLKKSMHNVSHKRYSFLCSTDYLLSSNELHSIRYQTSPILSNKLKNKRASEQKQLIFKLLEENELTEKHNLQFPIFKKGFLYLKEQHYTRLIKYWCVVRGWFFGIYENSKSLQPINAFDLRQILSIEKINLNKVEKDFSTFIIKFKIGNELILGMNDKHIMMNWIDNFFRIKTFHILTQVSFLNEKKNERNKKYIKTIFWLRDQILNKNEMLLNLKQFLKSNVEDRINLTEGRDPNEDINNLNQQLNNLKIWYNKFLSNYCRFNIDDSKDNRQRVFIINDDSTTISNNNSKNKNDNNKENNNNNNKNNSNKENNNDNNNDNNNKKDNSNSSNSVINNKKYNNNTNTKKKKKKTTQFLVKKGDLFLLCEKLSNGLVKIQNGQNKEIGYINGSNVQIIKPSPPEQIIKTNINENININHDKDSQLKRINYKLLLKTTKKNLKINQNINNNAYNNHNIQKKKILRTMPLYYESDFQKPVQGVHNKWVKRTLVIIEWDLIILNKKKIEQIIDLNYLKNVETIKLHFILLLNFDKINFLLKFENEKNYLIWLNLLNLVIILNNITQPINNVTYYDPNQIVLIQWLECQVANIKLQNSEFFKELLNSSYEKCNQYNNLIELNINWIEHLLEWRNWLLRRFCRVNILFQNKNKNKKKNKNNNNHNNNHNNNNNKNDQFNEKELLDNRDRVFCLQTFKAQKKNELSVHENEFLVFIQKVDRNYQVKNAKNKIGEISPSRVEIIKPEIINLNNFYKKVNNNRKFTQNTRNRSTLHLQYLSNYSQRELSKQITNNLNRLSIDKRIEVSNTLIKYWENNIEQILNYPIICRGYLESTFFSSKNNRLIRFCELKSWLLFIYLSDEKDKLIQVFDLRDIKSIQKAQDEKNENIFAFQLNTYSFSEMFYLKGETGLENWLTNLNIIKIFNLFLSPIQYFEKKKLRLLKYNKLYNWSLSQIVLINNEKASNEYLFQYYNENEDQSAIKNLEKLIMESNNRIIHLNIWKKRLLSEMTRLKFENNEIQLNCKFKNYTHFGFTKKDFNEKDSLNEIDGNDDDGGGGGNGNGNGNDKEEQVKKNQLVQFKQGNWFLVLEKENKRLSNFLFVQNSNDINNYGNINIQSIDLISKQLIKKQLIFNFINFHLKNQEKFFIIINNYNQNNQNDNNNDNDSTNNNTSYRNSVNLNNNNNNSNNQNDDDDDDDDDDDNNDDDDDDDDDDDLDWGKKIINNPPIQKKQYIYFFKSSKLTNNWIKVYLKIIGYNLHIFKNKINNQPIEIINLFNKFKFNYLEPNNIPLVNNLNSNNYKFNCFEIFINQKSYKFSVKSVGVKKQFFDYFDILKNFSKFQKSVNLNNNLLKEKLQLKKLIYWIDKQTNENIKKCKTLQQQLILYIQKKESFLSETFISLENDIDKIILKICSLKDWKIKILKRLLRIKIELKEIPLNNENENNNNNNANNSSDGNNNNNNSVSSSSSSGSISSNNNGNSNSNNMEENNIQMGYLLENVTIDNETFEKSDWVQLKFNNYQIKKNNFKNINEKIIILKNQKEFSISMNQILIIKPSKIKKISLDNQNNQNKNAEGLKEKESIFNKMNFFKKTHINSSNDKQTSNSNSTNEEENIIILTNEQCLLKNLILTNYKFFNILYEIIDIADMDLVSRSLVILSLSKNITLQFLEISIIKEIDINEIENTLFRGNNLATKMMSFFAKRVGSVYLKGILNQVIDEIIDNDYSFEIREMKLTQFDNIEENLKSLSNYVSKILNIILNSVQYIPLYFRELCWKLFNLVSKKFPNAKYIVLSSFLFLRFICPSIIVPEKMGITEKIPTKNSRNSLILISKIIQNIANRVHFKQREFAPLNPLCDEFIPKIEIFLNKVVQPCFVTKLKDNININDIIHNNINNNNNINNTNNINNNNNNNNNNNVMENMNNKKEILIISKKNDQQFLACIGKNLSQNKNHFFDVSLSQIQINYRHFNLEIENTKILDQELNSSIEKLFNLLSNLTIIKNILKKIENEKILLEQFQAIFKKYF</sequence>
<feature type="compositionally biased region" description="Low complexity" evidence="2">
    <location>
        <begin position="1866"/>
        <end position="1898"/>
    </location>
</feature>
<dbReference type="InterPro" id="IPR001936">
    <property type="entry name" value="RasGAP_dom"/>
</dbReference>
<gene>
    <name evidence="5" type="ORF">M0813_13010</name>
</gene>
<dbReference type="PANTHER" id="PTHR10194:SF75">
    <property type="entry name" value="RASGTPASE-ACTIVATING PROTEIN"/>
    <property type="match status" value="1"/>
</dbReference>
<proteinExistence type="predicted"/>
<evidence type="ECO:0000259" key="4">
    <source>
        <dbReference type="PROSITE" id="PS50018"/>
    </source>
</evidence>
<feature type="domain" description="Ras-GAP" evidence="4">
    <location>
        <begin position="2353"/>
        <end position="2544"/>
    </location>
</feature>
<feature type="compositionally biased region" description="Low complexity" evidence="2">
    <location>
        <begin position="355"/>
        <end position="413"/>
    </location>
</feature>
<dbReference type="SUPFAM" id="SSF48350">
    <property type="entry name" value="GTPase activation domain, GAP"/>
    <property type="match status" value="1"/>
</dbReference>
<dbReference type="Gene3D" id="2.30.29.30">
    <property type="entry name" value="Pleckstrin-homology domain (PH domain)/Phosphotyrosine-binding domain (PTB)"/>
    <property type="match status" value="4"/>
</dbReference>
<feature type="domain" description="PH" evidence="3">
    <location>
        <begin position="1177"/>
        <end position="1273"/>
    </location>
</feature>
<dbReference type="PANTHER" id="PTHR10194">
    <property type="entry name" value="RAS GTPASE-ACTIVATING PROTEINS"/>
    <property type="match status" value="1"/>
</dbReference>
<dbReference type="InterPro" id="IPR036028">
    <property type="entry name" value="SH3-like_dom_sf"/>
</dbReference>
<keyword evidence="1" id="KW-0343">GTPase activation</keyword>
<dbReference type="SMART" id="SM00233">
    <property type="entry name" value="PH"/>
    <property type="match status" value="6"/>
</dbReference>
<evidence type="ECO:0000313" key="5">
    <source>
        <dbReference type="EMBL" id="KAJ6253597.1"/>
    </source>
</evidence>
<evidence type="ECO:0000313" key="6">
    <source>
        <dbReference type="Proteomes" id="UP001150062"/>
    </source>
</evidence>
<feature type="compositionally biased region" description="Low complexity" evidence="2">
    <location>
        <begin position="1017"/>
        <end position="1039"/>
    </location>
</feature>
<feature type="compositionally biased region" description="Acidic residues" evidence="2">
    <location>
        <begin position="1899"/>
        <end position="1924"/>
    </location>
</feature>
<feature type="compositionally biased region" description="Low complexity" evidence="2">
    <location>
        <begin position="1371"/>
        <end position="1386"/>
    </location>
</feature>
<evidence type="ECO:0000256" key="1">
    <source>
        <dbReference type="ARBA" id="ARBA00022468"/>
    </source>
</evidence>
<dbReference type="SMART" id="SM00323">
    <property type="entry name" value="RasGAP"/>
    <property type="match status" value="1"/>
</dbReference>
<dbReference type="PROSITE" id="PS50003">
    <property type="entry name" value="PH_DOMAIN"/>
    <property type="match status" value="3"/>
</dbReference>
<dbReference type="EMBL" id="JAOAOG010000028">
    <property type="protein sequence ID" value="KAJ6253597.1"/>
    <property type="molecule type" value="Genomic_DNA"/>
</dbReference>